<dbReference type="Gene3D" id="2.40.50.140">
    <property type="entry name" value="Nucleic acid-binding proteins"/>
    <property type="match status" value="1"/>
</dbReference>
<dbReference type="PIRSF" id="PIRSF001604">
    <property type="entry name" value="LigA"/>
    <property type="match status" value="1"/>
</dbReference>
<dbReference type="FunFam" id="1.10.150.20:FF:000006">
    <property type="entry name" value="DNA ligase"/>
    <property type="match status" value="1"/>
</dbReference>
<dbReference type="PANTHER" id="PTHR23389:SF9">
    <property type="entry name" value="DNA LIGASE"/>
    <property type="match status" value="1"/>
</dbReference>
<evidence type="ECO:0000256" key="17">
    <source>
        <dbReference type="SAM" id="MobiDB-lite"/>
    </source>
</evidence>
<dbReference type="Gene3D" id="1.10.150.20">
    <property type="entry name" value="5' to 3' exonuclease, C-terminal subdomain"/>
    <property type="match status" value="2"/>
</dbReference>
<dbReference type="SUPFAM" id="SSF52113">
    <property type="entry name" value="BRCT domain"/>
    <property type="match status" value="1"/>
</dbReference>
<dbReference type="InterPro" id="IPR001357">
    <property type="entry name" value="BRCT_dom"/>
</dbReference>
<dbReference type="PATRIC" id="fig|28092.6.peg.3142"/>
<comment type="caution">
    <text evidence="19">The sequence shown here is derived from an EMBL/GenBank/DDBJ whole genome shotgun (WGS) entry which is preliminary data.</text>
</comment>
<feature type="binding site" evidence="15">
    <location>
        <position position="338"/>
    </location>
    <ligand>
        <name>NAD(+)</name>
        <dbReference type="ChEBI" id="CHEBI:57540"/>
    </ligand>
</feature>
<dbReference type="GO" id="GO:0003677">
    <property type="term" value="F:DNA binding"/>
    <property type="evidence" value="ECO:0007669"/>
    <property type="project" value="InterPro"/>
</dbReference>
<gene>
    <name evidence="15 19" type="primary">ligA</name>
    <name evidence="19" type="ORF">WM40_13355</name>
</gene>
<evidence type="ECO:0000256" key="14">
    <source>
        <dbReference type="ARBA" id="ARBA00060881"/>
    </source>
</evidence>
<dbReference type="GO" id="GO:0003911">
    <property type="term" value="F:DNA ligase (NAD+) activity"/>
    <property type="evidence" value="ECO:0007669"/>
    <property type="project" value="UniProtKB-UniRule"/>
</dbReference>
<dbReference type="FunFam" id="2.40.50.140:FF:000012">
    <property type="entry name" value="DNA ligase"/>
    <property type="match status" value="1"/>
</dbReference>
<dbReference type="Gene3D" id="3.40.50.10190">
    <property type="entry name" value="BRCT domain"/>
    <property type="match status" value="1"/>
</dbReference>
<dbReference type="SMART" id="SM00532">
    <property type="entry name" value="LIGANc"/>
    <property type="match status" value="1"/>
</dbReference>
<feature type="binding site" evidence="15">
    <location>
        <position position="459"/>
    </location>
    <ligand>
        <name>Zn(2+)</name>
        <dbReference type="ChEBI" id="CHEBI:29105"/>
    </ligand>
</feature>
<feature type="domain" description="BRCT" evidence="18">
    <location>
        <begin position="641"/>
        <end position="722"/>
    </location>
</feature>
<feature type="binding site" evidence="15">
    <location>
        <position position="480"/>
    </location>
    <ligand>
        <name>Zn(2+)</name>
        <dbReference type="ChEBI" id="CHEBI:29105"/>
    </ligand>
</feature>
<dbReference type="InterPro" id="IPR018239">
    <property type="entry name" value="DNA_ligase_AS"/>
</dbReference>
<evidence type="ECO:0000256" key="8">
    <source>
        <dbReference type="ARBA" id="ARBA00022833"/>
    </source>
</evidence>
<dbReference type="Pfam" id="PF03119">
    <property type="entry name" value="DNA_ligase_ZBD"/>
    <property type="match status" value="1"/>
</dbReference>
<feature type="binding site" evidence="15">
    <location>
        <position position="362"/>
    </location>
    <ligand>
        <name>NAD(+)</name>
        <dbReference type="ChEBI" id="CHEBI:57540"/>
    </ligand>
</feature>
<dbReference type="GO" id="GO:0005829">
    <property type="term" value="C:cytosol"/>
    <property type="evidence" value="ECO:0007669"/>
    <property type="project" value="TreeGrafter"/>
</dbReference>
<evidence type="ECO:0000256" key="13">
    <source>
        <dbReference type="ARBA" id="ARBA00034005"/>
    </source>
</evidence>
<dbReference type="FunFam" id="1.10.150.20:FF:000007">
    <property type="entry name" value="DNA ligase"/>
    <property type="match status" value="1"/>
</dbReference>
<dbReference type="EMBL" id="LAQU01000012">
    <property type="protein sequence ID" value="KKB63207.1"/>
    <property type="molecule type" value="Genomic_DNA"/>
</dbReference>
<keyword evidence="10 15" id="KW-0520">NAD</keyword>
<evidence type="ECO:0000256" key="1">
    <source>
        <dbReference type="ARBA" id="ARBA00004067"/>
    </source>
</evidence>
<evidence type="ECO:0000256" key="16">
    <source>
        <dbReference type="RuleBase" id="RU000618"/>
    </source>
</evidence>
<comment type="similarity">
    <text evidence="14 15">Belongs to the NAD-dependent DNA ligase family. LigA subfamily.</text>
</comment>
<dbReference type="CDD" id="cd00114">
    <property type="entry name" value="LIGANc"/>
    <property type="match status" value="1"/>
</dbReference>
<evidence type="ECO:0000256" key="15">
    <source>
        <dbReference type="HAMAP-Rule" id="MF_01588"/>
    </source>
</evidence>
<evidence type="ECO:0000256" key="10">
    <source>
        <dbReference type="ARBA" id="ARBA00023027"/>
    </source>
</evidence>
<dbReference type="InterPro" id="IPR004150">
    <property type="entry name" value="NAD_DNA_ligase_OB"/>
</dbReference>
<organism evidence="19 20">
    <name type="scientific">Robbsia andropogonis</name>
    <dbReference type="NCBI Taxonomy" id="28092"/>
    <lineage>
        <taxon>Bacteria</taxon>
        <taxon>Pseudomonadati</taxon>
        <taxon>Pseudomonadota</taxon>
        <taxon>Betaproteobacteria</taxon>
        <taxon>Burkholderiales</taxon>
        <taxon>Burkholderiaceae</taxon>
        <taxon>Robbsia</taxon>
    </lineage>
</organism>
<dbReference type="FunFam" id="3.30.470.30:FF:000001">
    <property type="entry name" value="DNA ligase"/>
    <property type="match status" value="1"/>
</dbReference>
<dbReference type="SUPFAM" id="SSF50249">
    <property type="entry name" value="Nucleic acid-binding proteins"/>
    <property type="match status" value="1"/>
</dbReference>
<proteinExistence type="inferred from homology"/>
<evidence type="ECO:0000256" key="12">
    <source>
        <dbReference type="ARBA" id="ARBA00023211"/>
    </source>
</evidence>
<reference evidence="19 20" key="1">
    <citation type="submission" date="2015-03" db="EMBL/GenBank/DDBJ databases">
        <title>Draft Genome Sequence of Burkholderia andropogonis type strain ICMP2807, isolated from Sorghum bicolor.</title>
        <authorList>
            <person name="Lopes-Santos L."/>
            <person name="Castro D.B."/>
            <person name="Ottoboni L.M."/>
            <person name="Park D."/>
            <person name="Weirc B.S."/>
            <person name="Destefano S.A."/>
        </authorList>
    </citation>
    <scope>NUCLEOTIDE SEQUENCE [LARGE SCALE GENOMIC DNA]</scope>
    <source>
        <strain evidence="19 20">ICMP2807</strain>
    </source>
</reference>
<dbReference type="GO" id="GO:0046872">
    <property type="term" value="F:metal ion binding"/>
    <property type="evidence" value="ECO:0007669"/>
    <property type="project" value="UniProtKB-KW"/>
</dbReference>
<keyword evidence="9 15" id="KW-0460">Magnesium</keyword>
<sequence>MSHPASKAAPRAAHPTPAERENADPVVRAAALRTELARLNHAYYVEDDPEVPDTEYDRLFAELQAVEHANPDLITPDSPTQRVGGEALTAFASVTHAVPMLSLNNAFDDEEVEAFDRRCAEGLAKLAAGATVDAAVTPKDLEAIAPAQGRDALAYACELKFDGLAISLRYEHGRFVRGATRGDGATGEDVTDNIRTVRTIPLQLKAVKGVPMPDVLEVRGEVLMYKRDFERLNERQRAAGEKTFANPRNAAAGSLRQLDSKITAKRPLSFFAYGIGALEGVPMPATHDALMNWYDALGLPVCKERAVVHGAAGMLAFFRGIGARREALPYDIDGVVYKVNETEQRAALGFVSRAPRFALAHKFPALEAMTRLLDIDVQVGRTGAITPVARLEPVSVSGVTVTNATLHNEDEITRKDILIGDTVIVRRAGDVIPEVVGAVQARRPADARAFVMPTACPVCGSAIERLADEAVARCTGGLFCPAQRKQALWHFAQRRALDIDGLGDKIVDQLVEQNLVRTPADLFRLGFATLAALDRFGDKSAQNLLDSLEKARHTTLPRFIFALGIRQVGESTAKALAQHFGTMDALIEADREALLAVRDIGPVVAEAILTFFAQPHNVEVIEQLRASGVEWAEGEGLARSQAAVPLSGKTVVLTGTLPTLSRDDAKAMLEAAGAKVAGSVSSKTSFVVAGADAGSKLVKAEALGVEVIDEATMLTRLAQDGV</sequence>
<feature type="binding site" evidence="15">
    <location>
        <position position="221"/>
    </location>
    <ligand>
        <name>NAD(+)</name>
        <dbReference type="ChEBI" id="CHEBI:57540"/>
    </ligand>
</feature>
<dbReference type="GO" id="GO:0006281">
    <property type="term" value="P:DNA repair"/>
    <property type="evidence" value="ECO:0007669"/>
    <property type="project" value="UniProtKB-KW"/>
</dbReference>
<dbReference type="InterPro" id="IPR012340">
    <property type="entry name" value="NA-bd_OB-fold"/>
</dbReference>
<dbReference type="NCBIfam" id="TIGR00575">
    <property type="entry name" value="dnlj"/>
    <property type="match status" value="1"/>
</dbReference>
<feature type="binding site" evidence="15">
    <location>
        <position position="158"/>
    </location>
    <ligand>
        <name>NAD(+)</name>
        <dbReference type="ChEBI" id="CHEBI:57540"/>
    </ligand>
</feature>
<evidence type="ECO:0000313" key="20">
    <source>
        <dbReference type="Proteomes" id="UP000033618"/>
    </source>
</evidence>
<dbReference type="InterPro" id="IPR001679">
    <property type="entry name" value="DNA_ligase"/>
</dbReference>
<dbReference type="InterPro" id="IPR013839">
    <property type="entry name" value="DNAligase_adenylation"/>
</dbReference>
<keyword evidence="11 15" id="KW-0234">DNA repair</keyword>
<feature type="binding site" evidence="15">
    <location>
        <position position="456"/>
    </location>
    <ligand>
        <name>Zn(2+)</name>
        <dbReference type="ChEBI" id="CHEBI:29105"/>
    </ligand>
</feature>
<keyword evidence="12 15" id="KW-0464">Manganese</keyword>
<dbReference type="NCBIfam" id="NF005932">
    <property type="entry name" value="PRK07956.1"/>
    <property type="match status" value="1"/>
</dbReference>
<dbReference type="Pfam" id="PF03120">
    <property type="entry name" value="OB_DNA_ligase"/>
    <property type="match status" value="1"/>
</dbReference>
<dbReference type="Gene3D" id="6.20.10.30">
    <property type="match status" value="1"/>
</dbReference>
<dbReference type="SMART" id="SM00292">
    <property type="entry name" value="BRCT"/>
    <property type="match status" value="1"/>
</dbReference>
<dbReference type="PROSITE" id="PS50172">
    <property type="entry name" value="BRCT"/>
    <property type="match status" value="1"/>
</dbReference>
<accession>A0A0F5K0X4</accession>
<dbReference type="RefSeq" id="WP_024903100.1">
    <property type="nucleotide sequence ID" value="NZ_CADFGU010000002.1"/>
</dbReference>
<dbReference type="GO" id="GO:0006260">
    <property type="term" value="P:DNA replication"/>
    <property type="evidence" value="ECO:0007669"/>
    <property type="project" value="UniProtKB-KW"/>
</dbReference>
<evidence type="ECO:0000256" key="6">
    <source>
        <dbReference type="ARBA" id="ARBA00022723"/>
    </source>
</evidence>
<comment type="function">
    <text evidence="1 15">DNA ligase that catalyzes the formation of phosphodiester linkages between 5'-phosphoryl and 3'-hydroxyl groups in double-stranded DNA using NAD as a coenzyme and as the energy source for the reaction. It is essential for DNA replication and repair of damaged DNA.</text>
</comment>
<keyword evidence="20" id="KW-1185">Reference proteome</keyword>
<evidence type="ECO:0000256" key="9">
    <source>
        <dbReference type="ARBA" id="ARBA00022842"/>
    </source>
</evidence>
<dbReference type="InterPro" id="IPR004149">
    <property type="entry name" value="Znf_DNAligase_C4"/>
</dbReference>
<dbReference type="HAMAP" id="MF_01588">
    <property type="entry name" value="DNA_ligase_A"/>
    <property type="match status" value="1"/>
</dbReference>
<dbReference type="Pfam" id="PF14520">
    <property type="entry name" value="HHH_5"/>
    <property type="match status" value="1"/>
</dbReference>
<keyword evidence="7 15" id="KW-0227">DNA damage</keyword>
<feature type="region of interest" description="Disordered" evidence="17">
    <location>
        <begin position="1"/>
        <end position="25"/>
    </location>
</feature>
<protein>
    <recommendedName>
        <fullName evidence="3 15">DNA ligase</fullName>
        <ecNumber evidence="2 15">6.5.1.2</ecNumber>
    </recommendedName>
    <alternativeName>
        <fullName evidence="15">Polydeoxyribonucleotide synthase [NAD(+)]</fullName>
    </alternativeName>
</protein>
<dbReference type="EC" id="6.5.1.2" evidence="2 15"/>
<evidence type="ECO:0000256" key="11">
    <source>
        <dbReference type="ARBA" id="ARBA00023204"/>
    </source>
</evidence>
<comment type="cofactor">
    <cofactor evidence="15">
        <name>Mg(2+)</name>
        <dbReference type="ChEBI" id="CHEBI:18420"/>
    </cofactor>
    <cofactor evidence="15">
        <name>Mn(2+)</name>
        <dbReference type="ChEBI" id="CHEBI:29035"/>
    </cofactor>
</comment>
<keyword evidence="8 15" id="KW-0862">Zinc</keyword>
<dbReference type="CDD" id="cd17748">
    <property type="entry name" value="BRCT_DNA_ligase_like"/>
    <property type="match status" value="1"/>
</dbReference>
<dbReference type="InterPro" id="IPR003583">
    <property type="entry name" value="Hlx-hairpin-Hlx_DNA-bd_motif"/>
</dbReference>
<keyword evidence="5 15" id="KW-0235">DNA replication</keyword>
<comment type="caution">
    <text evidence="15">Lacks conserved residue(s) required for the propagation of feature annotation.</text>
</comment>
<feature type="binding site" evidence="15">
    <location>
        <position position="181"/>
    </location>
    <ligand>
        <name>NAD(+)</name>
        <dbReference type="ChEBI" id="CHEBI:57540"/>
    </ligand>
</feature>
<dbReference type="OrthoDB" id="9759736at2"/>
<dbReference type="STRING" id="28092.WM40_13355"/>
<dbReference type="Proteomes" id="UP000033618">
    <property type="component" value="Unassembled WGS sequence"/>
</dbReference>
<evidence type="ECO:0000256" key="3">
    <source>
        <dbReference type="ARBA" id="ARBA00013308"/>
    </source>
</evidence>
<dbReference type="Pfam" id="PF00533">
    <property type="entry name" value="BRCT"/>
    <property type="match status" value="1"/>
</dbReference>
<dbReference type="AlphaFoldDB" id="A0A0F5K0X4"/>
<dbReference type="Gene3D" id="1.10.287.610">
    <property type="entry name" value="Helix hairpin bin"/>
    <property type="match status" value="1"/>
</dbReference>
<dbReference type="Pfam" id="PF12826">
    <property type="entry name" value="HHH_2"/>
    <property type="match status" value="1"/>
</dbReference>
<comment type="catalytic activity">
    <reaction evidence="13 15 16">
        <text>NAD(+) + (deoxyribonucleotide)n-3'-hydroxyl + 5'-phospho-(deoxyribonucleotide)m = (deoxyribonucleotide)n+m + AMP + beta-nicotinamide D-nucleotide.</text>
        <dbReference type="EC" id="6.5.1.2"/>
    </reaction>
</comment>
<evidence type="ECO:0000256" key="7">
    <source>
        <dbReference type="ARBA" id="ARBA00022763"/>
    </source>
</evidence>
<evidence type="ECO:0000256" key="5">
    <source>
        <dbReference type="ARBA" id="ARBA00022705"/>
    </source>
</evidence>
<dbReference type="Pfam" id="PF01653">
    <property type="entry name" value="DNA_ligase_aden"/>
    <property type="match status" value="1"/>
</dbReference>
<evidence type="ECO:0000259" key="18">
    <source>
        <dbReference type="PROSITE" id="PS50172"/>
    </source>
</evidence>
<dbReference type="SMART" id="SM00278">
    <property type="entry name" value="HhH1"/>
    <property type="match status" value="4"/>
</dbReference>
<dbReference type="InterPro" id="IPR033136">
    <property type="entry name" value="DNA_ligase_CS"/>
</dbReference>
<evidence type="ECO:0000313" key="19">
    <source>
        <dbReference type="EMBL" id="KKB63207.1"/>
    </source>
</evidence>
<dbReference type="PROSITE" id="PS01055">
    <property type="entry name" value="DNA_LIGASE_N1"/>
    <property type="match status" value="1"/>
</dbReference>
<dbReference type="InterPro" id="IPR041663">
    <property type="entry name" value="DisA/LigA_HHH"/>
</dbReference>
<keyword evidence="6 15" id="KW-0479">Metal-binding</keyword>
<dbReference type="SUPFAM" id="SSF47781">
    <property type="entry name" value="RuvA domain 2-like"/>
    <property type="match status" value="1"/>
</dbReference>
<keyword evidence="4 15" id="KW-0436">Ligase</keyword>
<dbReference type="SUPFAM" id="SSF56091">
    <property type="entry name" value="DNA ligase/mRNA capping enzyme, catalytic domain"/>
    <property type="match status" value="1"/>
</dbReference>
<dbReference type="Gene3D" id="3.30.470.30">
    <property type="entry name" value="DNA ligase/mRNA capping enzyme"/>
    <property type="match status" value="1"/>
</dbReference>
<dbReference type="InterPro" id="IPR010994">
    <property type="entry name" value="RuvA_2-like"/>
</dbReference>
<feature type="binding site" evidence="15">
    <location>
        <begin position="53"/>
        <end position="57"/>
    </location>
    <ligand>
        <name>NAD(+)</name>
        <dbReference type="ChEBI" id="CHEBI:57540"/>
    </ligand>
</feature>
<evidence type="ECO:0000256" key="2">
    <source>
        <dbReference type="ARBA" id="ARBA00012722"/>
    </source>
</evidence>
<feature type="active site" description="N6-AMP-lysine intermediate" evidence="15">
    <location>
        <position position="160"/>
    </location>
</feature>
<dbReference type="InterPro" id="IPR013840">
    <property type="entry name" value="DNAligase_N"/>
</dbReference>
<dbReference type="PROSITE" id="PS01056">
    <property type="entry name" value="DNA_LIGASE_N2"/>
    <property type="match status" value="1"/>
</dbReference>
<dbReference type="InterPro" id="IPR036420">
    <property type="entry name" value="BRCT_dom_sf"/>
</dbReference>
<dbReference type="PANTHER" id="PTHR23389">
    <property type="entry name" value="CHROMOSOME TRANSMISSION FIDELITY FACTOR 18"/>
    <property type="match status" value="1"/>
</dbReference>
<feature type="binding site" evidence="15">
    <location>
        <begin position="102"/>
        <end position="103"/>
    </location>
    <ligand>
        <name>NAD(+)</name>
        <dbReference type="ChEBI" id="CHEBI:57540"/>
    </ligand>
</feature>
<evidence type="ECO:0000256" key="4">
    <source>
        <dbReference type="ARBA" id="ARBA00022598"/>
    </source>
</evidence>
<name>A0A0F5K0X4_9BURK</name>